<comment type="caution">
    <text evidence="1">The sequence shown here is derived from an EMBL/GenBank/DDBJ whole genome shotgun (WGS) entry which is preliminary data.</text>
</comment>
<evidence type="ECO:0000313" key="2">
    <source>
        <dbReference type="Proteomes" id="UP001166291"/>
    </source>
</evidence>
<dbReference type="EMBL" id="JAHWDQ010000001">
    <property type="protein sequence ID" value="MBW2940367.1"/>
    <property type="molecule type" value="Genomic_DNA"/>
</dbReference>
<reference evidence="1" key="1">
    <citation type="submission" date="2021-07" db="EMBL/GenBank/DDBJ databases">
        <title>Zhongshania sp. CAU 1632 isolated from seawater.</title>
        <authorList>
            <person name="Kim W."/>
        </authorList>
    </citation>
    <scope>NUCLEOTIDE SEQUENCE</scope>
    <source>
        <strain evidence="1">CAU 1632</strain>
    </source>
</reference>
<proteinExistence type="predicted"/>
<name>A0ABS6VPX5_9GAMM</name>
<organism evidence="1 2">
    <name type="scientific">Zhongshania aquimaris</name>
    <dbReference type="NCBI Taxonomy" id="2857107"/>
    <lineage>
        <taxon>Bacteria</taxon>
        <taxon>Pseudomonadati</taxon>
        <taxon>Pseudomonadota</taxon>
        <taxon>Gammaproteobacteria</taxon>
        <taxon>Cellvibrionales</taxon>
        <taxon>Spongiibacteraceae</taxon>
        <taxon>Zhongshania</taxon>
    </lineage>
</organism>
<evidence type="ECO:0000313" key="1">
    <source>
        <dbReference type="EMBL" id="MBW2940367.1"/>
    </source>
</evidence>
<dbReference type="RefSeq" id="WP_219042567.1">
    <property type="nucleotide sequence ID" value="NZ_JAHWDQ010000001.1"/>
</dbReference>
<gene>
    <name evidence="1" type="ORF">KXJ70_06260</name>
</gene>
<sequence>MFNSAVFRFCLINMLIVFVSKALAVNLLNGRGTGVVLQSLSDYGQAIQTLGQSRVMLPSLSSSSSLPVV</sequence>
<accession>A0ABS6VPX5</accession>
<protein>
    <submittedName>
        <fullName evidence="1">Uncharacterized protein</fullName>
    </submittedName>
</protein>
<keyword evidence="2" id="KW-1185">Reference proteome</keyword>
<dbReference type="Proteomes" id="UP001166291">
    <property type="component" value="Unassembled WGS sequence"/>
</dbReference>